<dbReference type="GO" id="GO:0005509">
    <property type="term" value="F:calcium ion binding"/>
    <property type="evidence" value="ECO:0007669"/>
    <property type="project" value="InterPro"/>
</dbReference>
<keyword evidence="8 13" id="KW-1133">Transmembrane helix</keyword>
<evidence type="ECO:0000256" key="12">
    <source>
        <dbReference type="SAM" id="MobiDB-lite"/>
    </source>
</evidence>
<dbReference type="InterPro" id="IPR028325">
    <property type="entry name" value="VG_K_chnl"/>
</dbReference>
<keyword evidence="10 13" id="KW-0472">Membrane</keyword>
<evidence type="ECO:0000256" key="1">
    <source>
        <dbReference type="ARBA" id="ARBA00004141"/>
    </source>
</evidence>
<feature type="transmembrane region" description="Helical" evidence="13">
    <location>
        <begin position="290"/>
        <end position="312"/>
    </location>
</feature>
<evidence type="ECO:0000256" key="7">
    <source>
        <dbReference type="ARBA" id="ARBA00022958"/>
    </source>
</evidence>
<feature type="region of interest" description="Disordered" evidence="12">
    <location>
        <begin position="37"/>
        <end position="155"/>
    </location>
</feature>
<feature type="compositionally biased region" description="Basic and acidic residues" evidence="12">
    <location>
        <begin position="37"/>
        <end position="47"/>
    </location>
</feature>
<dbReference type="OrthoDB" id="26525at2759"/>
<evidence type="ECO:0000256" key="3">
    <source>
        <dbReference type="ARBA" id="ARBA00022538"/>
    </source>
</evidence>
<evidence type="ECO:0000313" key="15">
    <source>
        <dbReference type="EMBL" id="CAE7190704.1"/>
    </source>
</evidence>
<dbReference type="InterPro" id="IPR002048">
    <property type="entry name" value="EF_hand_dom"/>
</dbReference>
<name>A0A812IZR6_9DINO</name>
<evidence type="ECO:0000256" key="9">
    <source>
        <dbReference type="ARBA" id="ARBA00023065"/>
    </source>
</evidence>
<evidence type="ECO:0000256" key="4">
    <source>
        <dbReference type="ARBA" id="ARBA00022692"/>
    </source>
</evidence>
<organism evidence="15 16">
    <name type="scientific">Symbiodinium necroappetens</name>
    <dbReference type="NCBI Taxonomy" id="1628268"/>
    <lineage>
        <taxon>Eukaryota</taxon>
        <taxon>Sar</taxon>
        <taxon>Alveolata</taxon>
        <taxon>Dinophyceae</taxon>
        <taxon>Suessiales</taxon>
        <taxon>Symbiodiniaceae</taxon>
        <taxon>Symbiodinium</taxon>
    </lineage>
</organism>
<keyword evidence="9" id="KW-0406">Ion transport</keyword>
<dbReference type="AlphaFoldDB" id="A0A812IZR6"/>
<protein>
    <submittedName>
        <fullName evidence="15">KCNB2 protein</fullName>
    </submittedName>
</protein>
<dbReference type="Pfam" id="PF00520">
    <property type="entry name" value="Ion_trans"/>
    <property type="match status" value="1"/>
</dbReference>
<evidence type="ECO:0000256" key="8">
    <source>
        <dbReference type="ARBA" id="ARBA00022989"/>
    </source>
</evidence>
<evidence type="ECO:0000256" key="5">
    <source>
        <dbReference type="ARBA" id="ARBA00022826"/>
    </source>
</evidence>
<dbReference type="InterPro" id="IPR005821">
    <property type="entry name" value="Ion_trans_dom"/>
</dbReference>
<evidence type="ECO:0000313" key="16">
    <source>
        <dbReference type="Proteomes" id="UP000601435"/>
    </source>
</evidence>
<keyword evidence="7" id="KW-0630">Potassium</keyword>
<dbReference type="SUPFAM" id="SSF81324">
    <property type="entry name" value="Voltage-gated potassium channels"/>
    <property type="match status" value="1"/>
</dbReference>
<dbReference type="GO" id="GO:0005249">
    <property type="term" value="F:voltage-gated potassium channel activity"/>
    <property type="evidence" value="ECO:0007669"/>
    <property type="project" value="InterPro"/>
</dbReference>
<evidence type="ECO:0000259" key="14">
    <source>
        <dbReference type="PROSITE" id="PS50222"/>
    </source>
</evidence>
<keyword evidence="2" id="KW-0813">Transport</keyword>
<feature type="domain" description="EF-hand" evidence="14">
    <location>
        <begin position="532"/>
        <end position="558"/>
    </location>
</feature>
<dbReference type="Gene3D" id="1.10.238.10">
    <property type="entry name" value="EF-hand"/>
    <property type="match status" value="1"/>
</dbReference>
<dbReference type="GO" id="GO:0008076">
    <property type="term" value="C:voltage-gated potassium channel complex"/>
    <property type="evidence" value="ECO:0007669"/>
    <property type="project" value="InterPro"/>
</dbReference>
<feature type="region of interest" description="Disordered" evidence="12">
    <location>
        <begin position="206"/>
        <end position="248"/>
    </location>
</feature>
<evidence type="ECO:0000256" key="2">
    <source>
        <dbReference type="ARBA" id="ARBA00022448"/>
    </source>
</evidence>
<feature type="transmembrane region" description="Helical" evidence="13">
    <location>
        <begin position="425"/>
        <end position="444"/>
    </location>
</feature>
<keyword evidence="3" id="KW-0633">Potassium transport</keyword>
<feature type="compositionally biased region" description="Polar residues" evidence="12">
    <location>
        <begin position="77"/>
        <end position="90"/>
    </location>
</feature>
<dbReference type="PROSITE" id="PS00018">
    <property type="entry name" value="EF_HAND_1"/>
    <property type="match status" value="1"/>
</dbReference>
<accession>A0A812IZR6</accession>
<dbReference type="PANTHER" id="PTHR11537">
    <property type="entry name" value="VOLTAGE-GATED POTASSIUM CHANNEL"/>
    <property type="match status" value="1"/>
</dbReference>
<dbReference type="GO" id="GO:0001508">
    <property type="term" value="P:action potential"/>
    <property type="evidence" value="ECO:0007669"/>
    <property type="project" value="TreeGrafter"/>
</dbReference>
<dbReference type="InterPro" id="IPR027359">
    <property type="entry name" value="Volt_channel_dom_sf"/>
</dbReference>
<comment type="subcellular location">
    <subcellularLocation>
        <location evidence="1">Membrane</location>
        <topology evidence="1">Multi-pass membrane protein</topology>
    </subcellularLocation>
</comment>
<dbReference type="PRINTS" id="PR00169">
    <property type="entry name" value="KCHANNEL"/>
</dbReference>
<dbReference type="PANTHER" id="PTHR11537:SF254">
    <property type="entry name" value="POTASSIUM VOLTAGE-GATED CHANNEL PROTEIN SHAB"/>
    <property type="match status" value="1"/>
</dbReference>
<keyword evidence="16" id="KW-1185">Reference proteome</keyword>
<evidence type="ECO:0000256" key="11">
    <source>
        <dbReference type="ARBA" id="ARBA00023303"/>
    </source>
</evidence>
<dbReference type="InterPro" id="IPR018247">
    <property type="entry name" value="EF_Hand_1_Ca_BS"/>
</dbReference>
<feature type="transmembrane region" description="Helical" evidence="13">
    <location>
        <begin position="324"/>
        <end position="344"/>
    </location>
</feature>
<evidence type="ECO:0000256" key="6">
    <source>
        <dbReference type="ARBA" id="ARBA00022882"/>
    </source>
</evidence>
<dbReference type="Gene3D" id="1.10.287.70">
    <property type="match status" value="1"/>
</dbReference>
<keyword evidence="4 13" id="KW-0812">Transmembrane</keyword>
<sequence length="558" mass="61666">MATAGMEKETAEPDISFREHFDALISKLREELLHHYDRDVASRREPGSENPVDSEVIQIVHSTPILLSASKGRADSSDSNSAEAMGNQVSAAPDSPGSIPRPLVVPLQDSSDESDAEVSESSFDGELKTPKKKAPRPAPRDPEKPPPPRPELPELPKEDAVLAPKATPKMLLVSQVAPSSMEHLPLPNTLETQDTARTETLRVQAIATQGGHRPSVNSALNSSRRADSESSFESSSDGDGGLYPDGHIPSHSRLAKKRISNASMADFFKREPAVSRVWLFLEDPDSSRSAYWFATLSNYFVCLSIIFTIWQASLYPPLSGMVEGIIQIAVEVLMLLEFIVRWIASGPKREFVRNPYNVIDLAAFIPTIVRLASGVETPSTARNPFSHYVLVCFVPVIRQLKLIRRFQKLQLLLHVLTTVFDALKLLLFLVCLIVLFFAAVLYIVEPNDANAVDSLPTSIWLCIVTVTTVGYGDVAPTTWPGRIVAGTLCFISVLFMAMPLSVLGNAMSQTWADRHRILLMTRTRSRLKNLGYSADDMPKLFKKFDTDNNGELELEEFV</sequence>
<evidence type="ECO:0000256" key="13">
    <source>
        <dbReference type="SAM" id="Phobius"/>
    </source>
</evidence>
<evidence type="ECO:0000256" key="10">
    <source>
        <dbReference type="ARBA" id="ARBA00023136"/>
    </source>
</evidence>
<keyword evidence="11" id="KW-0407">Ion channel</keyword>
<comment type="caution">
    <text evidence="15">The sequence shown here is derived from an EMBL/GenBank/DDBJ whole genome shotgun (WGS) entry which is preliminary data.</text>
</comment>
<gene>
    <name evidence="15" type="primary">KCNB2</name>
    <name evidence="15" type="ORF">SNEC2469_LOCUS1133</name>
</gene>
<dbReference type="PROSITE" id="PS50222">
    <property type="entry name" value="EF_HAND_2"/>
    <property type="match status" value="1"/>
</dbReference>
<proteinExistence type="predicted"/>
<reference evidence="15" key="1">
    <citation type="submission" date="2021-02" db="EMBL/GenBank/DDBJ databases">
        <authorList>
            <person name="Dougan E. K."/>
            <person name="Rhodes N."/>
            <person name="Thang M."/>
            <person name="Chan C."/>
        </authorList>
    </citation>
    <scope>NUCLEOTIDE SEQUENCE</scope>
</reference>
<feature type="non-terminal residue" evidence="15">
    <location>
        <position position="558"/>
    </location>
</feature>
<dbReference type="Gene3D" id="1.20.120.350">
    <property type="entry name" value="Voltage-gated potassium channels. Chain C"/>
    <property type="match status" value="1"/>
</dbReference>
<keyword evidence="6" id="KW-0851">Voltage-gated channel</keyword>
<feature type="compositionally biased region" description="Basic and acidic residues" evidence="12">
    <location>
        <begin position="138"/>
        <end position="155"/>
    </location>
</feature>
<dbReference type="Proteomes" id="UP000601435">
    <property type="component" value="Unassembled WGS sequence"/>
</dbReference>
<keyword evidence="5" id="KW-0631">Potassium channel</keyword>
<dbReference type="EMBL" id="CAJNJA010005458">
    <property type="protein sequence ID" value="CAE7190704.1"/>
    <property type="molecule type" value="Genomic_DNA"/>
</dbReference>
<feature type="transmembrane region" description="Helical" evidence="13">
    <location>
        <begin position="483"/>
        <end position="506"/>
    </location>
</feature>